<sequence>MRVNEKGYRGLYASNNSPLVYLIPGKLNGYKGHAEIEQELSQVVWNSHSKDSFDRNWNDFLLKYGLVNNKSLRRLSYMGSNLSGSPFLGRDEKHTKEQEHAFIFLTSSLHGTARLSNLLNNTIIASEVGSKQRENQVLQIFIRSYRVQ</sequence>
<organism evidence="1 2">
    <name type="scientific">Arachis hypogaea</name>
    <name type="common">Peanut</name>
    <dbReference type="NCBI Taxonomy" id="3818"/>
    <lineage>
        <taxon>Eukaryota</taxon>
        <taxon>Viridiplantae</taxon>
        <taxon>Streptophyta</taxon>
        <taxon>Embryophyta</taxon>
        <taxon>Tracheophyta</taxon>
        <taxon>Spermatophyta</taxon>
        <taxon>Magnoliopsida</taxon>
        <taxon>eudicotyledons</taxon>
        <taxon>Gunneridae</taxon>
        <taxon>Pentapetalae</taxon>
        <taxon>rosids</taxon>
        <taxon>fabids</taxon>
        <taxon>Fabales</taxon>
        <taxon>Fabaceae</taxon>
        <taxon>Papilionoideae</taxon>
        <taxon>50 kb inversion clade</taxon>
        <taxon>dalbergioids sensu lato</taxon>
        <taxon>Dalbergieae</taxon>
        <taxon>Pterocarpus clade</taxon>
        <taxon>Arachis</taxon>
    </lineage>
</organism>
<comment type="caution">
    <text evidence="1">The sequence shown here is derived from an EMBL/GenBank/DDBJ whole genome shotgun (WGS) entry which is preliminary data.</text>
</comment>
<evidence type="ECO:0000313" key="2">
    <source>
        <dbReference type="Proteomes" id="UP000289738"/>
    </source>
</evidence>
<accession>A0A444YGZ7</accession>
<name>A0A444YGZ7_ARAHY</name>
<dbReference type="Proteomes" id="UP000289738">
    <property type="component" value="Chromosome B06"/>
</dbReference>
<dbReference type="EMBL" id="SDMP01000016">
    <property type="protein sequence ID" value="RYR01174.1"/>
    <property type="molecule type" value="Genomic_DNA"/>
</dbReference>
<evidence type="ECO:0000313" key="1">
    <source>
        <dbReference type="EMBL" id="RYR01174.1"/>
    </source>
</evidence>
<keyword evidence="2" id="KW-1185">Reference proteome</keyword>
<protein>
    <submittedName>
        <fullName evidence="1">Uncharacterized protein</fullName>
    </submittedName>
</protein>
<reference evidence="1 2" key="1">
    <citation type="submission" date="2019-01" db="EMBL/GenBank/DDBJ databases">
        <title>Sequencing of cultivated peanut Arachis hypogaea provides insights into genome evolution and oil improvement.</title>
        <authorList>
            <person name="Chen X."/>
        </authorList>
    </citation>
    <scope>NUCLEOTIDE SEQUENCE [LARGE SCALE GENOMIC DNA]</scope>
    <source>
        <strain evidence="2">cv. Fuhuasheng</strain>
        <tissue evidence="1">Leaves</tissue>
    </source>
</reference>
<proteinExistence type="predicted"/>
<gene>
    <name evidence="1" type="ORF">Ahy_B06g080034</name>
</gene>
<dbReference type="AlphaFoldDB" id="A0A444YGZ7"/>